<reference evidence="2 3" key="1">
    <citation type="journal article" date="2018" name="Syst. Appl. Microbiol.">
        <title>Abditibacterium utsteinense sp. nov., the first cultivated member of candidate phylum FBP, isolated from ice-free Antarctic soil samples.</title>
        <authorList>
            <person name="Tahon G."/>
            <person name="Tytgat B."/>
            <person name="Lebbe L."/>
            <person name="Carlier A."/>
            <person name="Willems A."/>
        </authorList>
    </citation>
    <scope>NUCLEOTIDE SEQUENCE [LARGE SCALE GENOMIC DNA]</scope>
    <source>
        <strain evidence="2 3">LMG 29911</strain>
    </source>
</reference>
<dbReference type="OrthoDB" id="9810508at2"/>
<comment type="caution">
    <text evidence="2">The sequence shown here is derived from an EMBL/GenBank/DDBJ whole genome shotgun (WGS) entry which is preliminary data.</text>
</comment>
<evidence type="ECO:0000313" key="2">
    <source>
        <dbReference type="EMBL" id="PQV65103.1"/>
    </source>
</evidence>
<dbReference type="InterPro" id="IPR007172">
    <property type="entry name" value="DUF374"/>
</dbReference>
<gene>
    <name evidence="2" type="ORF">B1R32_102110</name>
</gene>
<dbReference type="AlphaFoldDB" id="A0A2S8SWD2"/>
<dbReference type="EMBL" id="NIGF01000002">
    <property type="protein sequence ID" value="PQV65103.1"/>
    <property type="molecule type" value="Genomic_DNA"/>
</dbReference>
<dbReference type="Proteomes" id="UP000237684">
    <property type="component" value="Unassembled WGS sequence"/>
</dbReference>
<sequence length="236" mass="26531">MKLRDYFWSKGQPWRGIRSYTVPRLLRILHSVIMATVKISTTGIHQSKGYYGRSEGPGALFVLWHDHTLVPLHLFRGRGIGVMMSTSRAGKMQAAFWSLYGWPVVWGSAKKKEGIAALREVLRLVRGGAMFGFTPDGPKGPRRTAHPGVVYLASKAPAIVMPLSVAASDFWQLSTWDKYLIPKPFSRVHVHLGEPLHVPPDLSKAQSEEWRLKIEAALNDAEKCAQEHLEKQAKKR</sequence>
<protein>
    <recommendedName>
        <fullName evidence="1">DUF374 domain-containing protein</fullName>
    </recommendedName>
</protein>
<evidence type="ECO:0000259" key="1">
    <source>
        <dbReference type="Pfam" id="PF04028"/>
    </source>
</evidence>
<feature type="domain" description="DUF374" evidence="1">
    <location>
        <begin position="75"/>
        <end position="142"/>
    </location>
</feature>
<evidence type="ECO:0000313" key="3">
    <source>
        <dbReference type="Proteomes" id="UP000237684"/>
    </source>
</evidence>
<dbReference type="RefSeq" id="WP_105482416.1">
    <property type="nucleotide sequence ID" value="NZ_NIGF01000002.1"/>
</dbReference>
<dbReference type="SUPFAM" id="SSF69593">
    <property type="entry name" value="Glycerol-3-phosphate (1)-acyltransferase"/>
    <property type="match status" value="1"/>
</dbReference>
<accession>A0A2S8SWD2</accession>
<dbReference type="CDD" id="cd07983">
    <property type="entry name" value="LPLAT_DUF374-like"/>
    <property type="match status" value="1"/>
</dbReference>
<keyword evidence="3" id="KW-1185">Reference proteome</keyword>
<dbReference type="InParanoid" id="A0A2S8SWD2"/>
<name>A0A2S8SWD2_9BACT</name>
<organism evidence="2 3">
    <name type="scientific">Abditibacterium utsteinense</name>
    <dbReference type="NCBI Taxonomy" id="1960156"/>
    <lineage>
        <taxon>Bacteria</taxon>
        <taxon>Pseudomonadati</taxon>
        <taxon>Abditibacteriota</taxon>
        <taxon>Abditibacteriia</taxon>
        <taxon>Abditibacteriales</taxon>
        <taxon>Abditibacteriaceae</taxon>
        <taxon>Abditibacterium</taxon>
    </lineage>
</organism>
<dbReference type="Pfam" id="PF04028">
    <property type="entry name" value="DUF374"/>
    <property type="match status" value="1"/>
</dbReference>
<proteinExistence type="predicted"/>